<keyword evidence="2" id="KW-0808">Transferase</keyword>
<keyword evidence="5" id="KW-1185">Reference proteome</keyword>
<organism evidence="4 5">
    <name type="scientific">Pectobacterium punjabense</name>
    <dbReference type="NCBI Taxonomy" id="2108399"/>
    <lineage>
        <taxon>Bacteria</taxon>
        <taxon>Pseudomonadati</taxon>
        <taxon>Pseudomonadota</taxon>
        <taxon>Gammaproteobacteria</taxon>
        <taxon>Enterobacterales</taxon>
        <taxon>Pectobacteriaceae</taxon>
        <taxon>Pectobacterium</taxon>
    </lineage>
</organism>
<accession>A0ABX6L5K0</accession>
<proteinExistence type="predicted"/>
<dbReference type="GO" id="GO:0032259">
    <property type="term" value="P:methylation"/>
    <property type="evidence" value="ECO:0007669"/>
    <property type="project" value="UniProtKB-KW"/>
</dbReference>
<dbReference type="CDD" id="cd02440">
    <property type="entry name" value="AdoMet_MTases"/>
    <property type="match status" value="1"/>
</dbReference>
<dbReference type="PANTHER" id="PTHR43464">
    <property type="entry name" value="METHYLTRANSFERASE"/>
    <property type="match status" value="1"/>
</dbReference>
<evidence type="ECO:0000256" key="1">
    <source>
        <dbReference type="ARBA" id="ARBA00022603"/>
    </source>
</evidence>
<dbReference type="Proteomes" id="UP000502681">
    <property type="component" value="Chromosome"/>
</dbReference>
<evidence type="ECO:0000313" key="5">
    <source>
        <dbReference type="Proteomes" id="UP000502681"/>
    </source>
</evidence>
<name>A0ABX6L5K0_9GAMM</name>
<keyword evidence="1 4" id="KW-0489">Methyltransferase</keyword>
<dbReference type="InterPro" id="IPR029063">
    <property type="entry name" value="SAM-dependent_MTases_sf"/>
</dbReference>
<evidence type="ECO:0000256" key="2">
    <source>
        <dbReference type="ARBA" id="ARBA00022679"/>
    </source>
</evidence>
<evidence type="ECO:0000256" key="3">
    <source>
        <dbReference type="ARBA" id="ARBA00022691"/>
    </source>
</evidence>
<dbReference type="PANTHER" id="PTHR43464:SF19">
    <property type="entry name" value="UBIQUINONE BIOSYNTHESIS O-METHYLTRANSFERASE, MITOCHONDRIAL"/>
    <property type="match status" value="1"/>
</dbReference>
<dbReference type="GO" id="GO:0008168">
    <property type="term" value="F:methyltransferase activity"/>
    <property type="evidence" value="ECO:0007669"/>
    <property type="project" value="UniProtKB-KW"/>
</dbReference>
<reference evidence="4 5" key="1">
    <citation type="submission" date="2019-04" db="EMBL/GenBank/DDBJ databases">
        <title>Whole Genome Sequencing of Pectobacterium punjabense SS95.</title>
        <authorList>
            <person name="Sarfraz S."/>
            <person name="Oulghazi S."/>
            <person name="Roques C."/>
            <person name="Vandecasteele C."/>
            <person name="Faure D."/>
        </authorList>
    </citation>
    <scope>NUCLEOTIDE SEQUENCE [LARGE SCALE GENOMIC DNA]</scope>
    <source>
        <strain evidence="4 5">SS95</strain>
    </source>
</reference>
<gene>
    <name evidence="4" type="ORF">E2566_16740</name>
</gene>
<dbReference type="Gene3D" id="3.40.50.150">
    <property type="entry name" value="Vaccinia Virus protein VP39"/>
    <property type="match status" value="1"/>
</dbReference>
<dbReference type="SUPFAM" id="SSF53335">
    <property type="entry name" value="S-adenosyl-L-methionine-dependent methyltransferases"/>
    <property type="match status" value="1"/>
</dbReference>
<protein>
    <submittedName>
        <fullName evidence="4">Class I SAM-dependent methyltransferase</fullName>
    </submittedName>
</protein>
<sequence>MIPGLMGCDRMLNSKDYNMVIEQAFQQHYTEQSDVWTTDIGMRILPLLIQGKLRLSGHSRVLDIGCGSGLDTLIYSELSSQVTGIDIYDHPEWRSIQEQFDNITFYRANFLQHPIDEYDLVIDNGCFHHQANENLLTYLLKVKEILSDNGHFILSTFYDPATLTYVDNYERIHHYFSDQDIEQKLNSAGFNIMDTVYIYRKRYKNYYRISFCKKI</sequence>
<keyword evidence="3" id="KW-0949">S-adenosyl-L-methionine</keyword>
<dbReference type="EMBL" id="CP038498">
    <property type="protein sequence ID" value="QJA21437.1"/>
    <property type="molecule type" value="Genomic_DNA"/>
</dbReference>
<evidence type="ECO:0000313" key="4">
    <source>
        <dbReference type="EMBL" id="QJA21437.1"/>
    </source>
</evidence>
<dbReference type="Pfam" id="PF13489">
    <property type="entry name" value="Methyltransf_23"/>
    <property type="match status" value="1"/>
</dbReference>